<dbReference type="InterPro" id="IPR035919">
    <property type="entry name" value="EAL_sf"/>
</dbReference>
<evidence type="ECO:0000256" key="2">
    <source>
        <dbReference type="ARBA" id="ARBA00004533"/>
    </source>
</evidence>
<organism evidence="14 15">
    <name type="scientific">Photobacterium frigidiphilum</name>
    <dbReference type="NCBI Taxonomy" id="264736"/>
    <lineage>
        <taxon>Bacteria</taxon>
        <taxon>Pseudomonadati</taxon>
        <taxon>Pseudomonadota</taxon>
        <taxon>Gammaproteobacteria</taxon>
        <taxon>Vibrionales</taxon>
        <taxon>Vibrionaceae</taxon>
        <taxon>Photobacterium</taxon>
    </lineage>
</organism>
<feature type="domain" description="PAS" evidence="10">
    <location>
        <begin position="490"/>
        <end position="561"/>
    </location>
</feature>
<dbReference type="GO" id="GO:0000160">
    <property type="term" value="P:phosphorelay signal transduction system"/>
    <property type="evidence" value="ECO:0007669"/>
    <property type="project" value="UniProtKB-KW"/>
</dbReference>
<dbReference type="GO" id="GO:0005886">
    <property type="term" value="C:plasma membrane"/>
    <property type="evidence" value="ECO:0007669"/>
    <property type="project" value="UniProtKB-SubCell"/>
</dbReference>
<keyword evidence="6" id="KW-0418">Kinase</keyword>
<dbReference type="InterPro" id="IPR000014">
    <property type="entry name" value="PAS"/>
</dbReference>
<keyword evidence="7" id="KW-0067">ATP-binding</keyword>
<dbReference type="GO" id="GO:0005524">
    <property type="term" value="F:ATP binding"/>
    <property type="evidence" value="ECO:0007669"/>
    <property type="project" value="UniProtKB-KW"/>
</dbReference>
<keyword evidence="4" id="KW-0808">Transferase</keyword>
<evidence type="ECO:0000259" key="13">
    <source>
        <dbReference type="PROSITE" id="PS50887"/>
    </source>
</evidence>
<dbReference type="InterPro" id="IPR001610">
    <property type="entry name" value="PAC"/>
</dbReference>
<dbReference type="CDD" id="cd01949">
    <property type="entry name" value="GGDEF"/>
    <property type="match status" value="1"/>
</dbReference>
<dbReference type="SUPFAM" id="SSF55073">
    <property type="entry name" value="Nucleotide cyclase"/>
    <property type="match status" value="1"/>
</dbReference>
<dbReference type="SMART" id="SM00091">
    <property type="entry name" value="PAS"/>
    <property type="match status" value="2"/>
</dbReference>
<dbReference type="PANTHER" id="PTHR44757:SF2">
    <property type="entry name" value="BIOFILM ARCHITECTURE MAINTENANCE PROTEIN MBAA"/>
    <property type="match status" value="1"/>
</dbReference>
<evidence type="ECO:0000313" key="14">
    <source>
        <dbReference type="EMBL" id="PSU44704.1"/>
    </source>
</evidence>
<evidence type="ECO:0000259" key="10">
    <source>
        <dbReference type="PROSITE" id="PS50112"/>
    </source>
</evidence>
<evidence type="ECO:0000256" key="7">
    <source>
        <dbReference type="ARBA" id="ARBA00022840"/>
    </source>
</evidence>
<dbReference type="PROSITE" id="PS50113">
    <property type="entry name" value="PAC"/>
    <property type="match status" value="1"/>
</dbReference>
<protein>
    <submittedName>
        <fullName evidence="14">GGDEF domain-containing protein</fullName>
    </submittedName>
</protein>
<dbReference type="InterPro" id="IPR001633">
    <property type="entry name" value="EAL_dom"/>
</dbReference>
<dbReference type="PROSITE" id="PS50883">
    <property type="entry name" value="EAL"/>
    <property type="match status" value="1"/>
</dbReference>
<dbReference type="GO" id="GO:0006355">
    <property type="term" value="P:regulation of DNA-templated transcription"/>
    <property type="evidence" value="ECO:0007669"/>
    <property type="project" value="InterPro"/>
</dbReference>
<keyword evidence="8" id="KW-0902">Two-component regulatory system</keyword>
<dbReference type="InterPro" id="IPR035965">
    <property type="entry name" value="PAS-like_dom_sf"/>
</dbReference>
<feature type="transmembrane region" description="Helical" evidence="9">
    <location>
        <begin position="6"/>
        <end position="27"/>
    </location>
</feature>
<dbReference type="Pfam" id="PF00563">
    <property type="entry name" value="EAL"/>
    <property type="match status" value="1"/>
</dbReference>
<dbReference type="PROSITE" id="PS50887">
    <property type="entry name" value="GGDEF"/>
    <property type="match status" value="1"/>
</dbReference>
<dbReference type="SUPFAM" id="SSF141868">
    <property type="entry name" value="EAL domain-like"/>
    <property type="match status" value="1"/>
</dbReference>
<feature type="domain" description="PAC" evidence="11">
    <location>
        <begin position="562"/>
        <end position="616"/>
    </location>
</feature>
<dbReference type="FunFam" id="3.30.70.270:FF:000001">
    <property type="entry name" value="Diguanylate cyclase domain protein"/>
    <property type="match status" value="1"/>
</dbReference>
<feature type="domain" description="EAL" evidence="12">
    <location>
        <begin position="790"/>
        <end position="1043"/>
    </location>
</feature>
<dbReference type="Gene3D" id="3.30.70.270">
    <property type="match status" value="1"/>
</dbReference>
<dbReference type="InterPro" id="IPR029151">
    <property type="entry name" value="Sensor-like_sf"/>
</dbReference>
<accession>A0A2T3J7J2</accession>
<dbReference type="Pfam" id="PF00989">
    <property type="entry name" value="PAS"/>
    <property type="match status" value="2"/>
</dbReference>
<dbReference type="Gene3D" id="3.20.20.450">
    <property type="entry name" value="EAL domain"/>
    <property type="match status" value="1"/>
</dbReference>
<keyword evidence="9" id="KW-0472">Membrane</keyword>
<dbReference type="Pfam" id="PF00990">
    <property type="entry name" value="GGDEF"/>
    <property type="match status" value="1"/>
</dbReference>
<dbReference type="CDD" id="cd00130">
    <property type="entry name" value="PAS"/>
    <property type="match status" value="2"/>
</dbReference>
<dbReference type="Proteomes" id="UP000240987">
    <property type="component" value="Unassembled WGS sequence"/>
</dbReference>
<dbReference type="InterPro" id="IPR000700">
    <property type="entry name" value="PAS-assoc_C"/>
</dbReference>
<proteinExistence type="predicted"/>
<dbReference type="InterPro" id="IPR043128">
    <property type="entry name" value="Rev_trsase/Diguanyl_cyclase"/>
</dbReference>
<evidence type="ECO:0000256" key="8">
    <source>
        <dbReference type="ARBA" id="ARBA00023012"/>
    </source>
</evidence>
<dbReference type="PROSITE" id="PS50112">
    <property type="entry name" value="PAS"/>
    <property type="match status" value="1"/>
</dbReference>
<dbReference type="CDD" id="cd01948">
    <property type="entry name" value="EAL"/>
    <property type="match status" value="1"/>
</dbReference>
<dbReference type="PANTHER" id="PTHR44757">
    <property type="entry name" value="DIGUANYLATE CYCLASE DGCP"/>
    <property type="match status" value="1"/>
</dbReference>
<dbReference type="InterPro" id="IPR013767">
    <property type="entry name" value="PAS_fold"/>
</dbReference>
<dbReference type="SUPFAM" id="SSF103190">
    <property type="entry name" value="Sensory domain-like"/>
    <property type="match status" value="2"/>
</dbReference>
<dbReference type="SMART" id="SM00052">
    <property type="entry name" value="EAL"/>
    <property type="match status" value="1"/>
</dbReference>
<name>A0A2T3J7J2_9GAMM</name>
<evidence type="ECO:0000256" key="3">
    <source>
        <dbReference type="ARBA" id="ARBA00022553"/>
    </source>
</evidence>
<gene>
    <name evidence="14" type="ORF">C9J12_26175</name>
</gene>
<dbReference type="SMART" id="SM00267">
    <property type="entry name" value="GGDEF"/>
    <property type="match status" value="1"/>
</dbReference>
<dbReference type="SMART" id="SM00086">
    <property type="entry name" value="PAC"/>
    <property type="match status" value="1"/>
</dbReference>
<dbReference type="Gene3D" id="3.30.450.20">
    <property type="entry name" value="PAS domain"/>
    <property type="match status" value="4"/>
</dbReference>
<evidence type="ECO:0000259" key="12">
    <source>
        <dbReference type="PROSITE" id="PS50883"/>
    </source>
</evidence>
<evidence type="ECO:0000313" key="15">
    <source>
        <dbReference type="Proteomes" id="UP000240987"/>
    </source>
</evidence>
<evidence type="ECO:0000256" key="1">
    <source>
        <dbReference type="ARBA" id="ARBA00001946"/>
    </source>
</evidence>
<dbReference type="RefSeq" id="WP_107245564.1">
    <property type="nucleotide sequence ID" value="NZ_PYMJ01000044.1"/>
</dbReference>
<feature type="transmembrane region" description="Helical" evidence="9">
    <location>
        <begin position="326"/>
        <end position="348"/>
    </location>
</feature>
<keyword evidence="9" id="KW-0812">Transmembrane</keyword>
<sequence>MKKALLRFIVLLLPLLSITIVATLYIYHEDANQLELRIQEKELTKHQSVLHITRLHFTPIIDDLRYLTAKSQELAFTPGLTQEQKDRMLETFIRIMKTRNHYDQIRLINANGMEVLRVNKKDDDIVIVADDKLQDKSKRPYIQRGLQVPVGSFYTSQFDLNVENGKIETPIKPMLRFVSHFNSNGESWLITLNYLGNDFLSQIQQEYNWGQGGGNWLVNNNGQWLLGPNQDSAWQFNLTKNIGAKDFFQQYPNIWDEIGKKKHGQIRTGDYLYTYSRFFSGKELSSTKLFVLPFEGADLPWTVISRVNMASLVTELSFSQQRIIKFATFGILVMALIVGCIVLAWHLFQQLIHEKKLKQEIEDNAQRYASVLKNAPDGLMTLNNKLDITALNHSAERVFNITDTAEAIGKNIYDIVHDKKAKNILNQLIYQVQLAMADGNNTPIKANIQLPDNTGIKYVALIASETVFSSTSEILLHISDVTDWIERELKLKSLSRAVEQSDDTVLITDNNGIIEYVNRSFEVFTGITAAEALGRNSITLMKSANEKNGEIKHIQQQLKEGRTINRVITRKKNDNTICYEDETISPIRNDNGKISHYISTGKDITERVLFESKLHKLAHYDLLTELPNRLLLLQYIEQAITNAEEMKTSVVVFNIDLDFFKKINDSLGHDVGDKVLITIAKRITRSLRDEDVLARLGGDEFAILIQSDTSSQSIATLAERIINNICASLSIEEKSLSITASMGIAVYPENSLDSDALLKNSDIALYHAKDQGRNRYCFFTPQMGVESVQRLQLESDLRKSLDTDQYTFFYQPKVNAKTHKVCGIEALLRWKNEAGQIQSPLEIIPILENSGLIINVGETLINHACEQLSAWQSNGLDLHFALNISARQLLHSDIVDTVYKAVTMSGCNPHYLELEITESVVMADVKLAFDKLIKLEALGVKIAIDDFGTGYSSLAYLSRFPIHILKVDREFVQDLPMNKDSVTITRSIIELAHNLGMLVVAEGVENEDQIKFLTGIGVEEFQGYYFGKPIPIDEFELKFITDSRNTESILDET</sequence>
<dbReference type="InterPro" id="IPR000160">
    <property type="entry name" value="GGDEF_dom"/>
</dbReference>
<feature type="domain" description="GGDEF" evidence="13">
    <location>
        <begin position="648"/>
        <end position="781"/>
    </location>
</feature>
<dbReference type="EMBL" id="PYMJ01000044">
    <property type="protein sequence ID" value="PSU44704.1"/>
    <property type="molecule type" value="Genomic_DNA"/>
</dbReference>
<comment type="caution">
    <text evidence="14">The sequence shown here is derived from an EMBL/GenBank/DDBJ whole genome shotgun (WGS) entry which is preliminary data.</text>
</comment>
<reference evidence="14 15" key="1">
    <citation type="submission" date="2018-01" db="EMBL/GenBank/DDBJ databases">
        <title>Whole genome sequencing of Histamine producing bacteria.</title>
        <authorList>
            <person name="Butler K."/>
        </authorList>
    </citation>
    <scope>NUCLEOTIDE SEQUENCE [LARGE SCALE GENOMIC DNA]</scope>
    <source>
        <strain evidence="14 15">JCM 12947</strain>
    </source>
</reference>
<evidence type="ECO:0000256" key="4">
    <source>
        <dbReference type="ARBA" id="ARBA00022679"/>
    </source>
</evidence>
<keyword evidence="9" id="KW-1133">Transmembrane helix</keyword>
<evidence type="ECO:0000256" key="5">
    <source>
        <dbReference type="ARBA" id="ARBA00022741"/>
    </source>
</evidence>
<keyword evidence="5" id="KW-0547">Nucleotide-binding</keyword>
<dbReference type="AlphaFoldDB" id="A0A2T3J7J2"/>
<evidence type="ECO:0000256" key="6">
    <source>
        <dbReference type="ARBA" id="ARBA00022777"/>
    </source>
</evidence>
<comment type="cofactor">
    <cofactor evidence="1">
        <name>Mg(2+)</name>
        <dbReference type="ChEBI" id="CHEBI:18420"/>
    </cofactor>
</comment>
<keyword evidence="3" id="KW-0597">Phosphoprotein</keyword>
<dbReference type="NCBIfam" id="TIGR00254">
    <property type="entry name" value="GGDEF"/>
    <property type="match status" value="1"/>
</dbReference>
<evidence type="ECO:0000259" key="11">
    <source>
        <dbReference type="PROSITE" id="PS50113"/>
    </source>
</evidence>
<dbReference type="Pfam" id="PF21623">
    <property type="entry name" value="HK_sensor_dom_bact"/>
    <property type="match status" value="1"/>
</dbReference>
<keyword evidence="15" id="KW-1185">Reference proteome</keyword>
<dbReference type="OrthoDB" id="9804951at2"/>
<dbReference type="InterPro" id="IPR029787">
    <property type="entry name" value="Nucleotide_cyclase"/>
</dbReference>
<evidence type="ECO:0000256" key="9">
    <source>
        <dbReference type="SAM" id="Phobius"/>
    </source>
</evidence>
<dbReference type="GO" id="GO:0016301">
    <property type="term" value="F:kinase activity"/>
    <property type="evidence" value="ECO:0007669"/>
    <property type="project" value="UniProtKB-KW"/>
</dbReference>
<dbReference type="InterPro" id="IPR052155">
    <property type="entry name" value="Biofilm_reg_signaling"/>
</dbReference>
<dbReference type="InterPro" id="IPR048760">
    <property type="entry name" value="VP0354-like_sensor_dom"/>
</dbReference>
<comment type="subcellular location">
    <subcellularLocation>
        <location evidence="2">Cell inner membrane</location>
    </subcellularLocation>
</comment>
<dbReference type="NCBIfam" id="TIGR00229">
    <property type="entry name" value="sensory_box"/>
    <property type="match status" value="1"/>
</dbReference>
<dbReference type="SUPFAM" id="SSF55785">
    <property type="entry name" value="PYP-like sensor domain (PAS domain)"/>
    <property type="match status" value="2"/>
</dbReference>